<evidence type="ECO:0000259" key="7">
    <source>
        <dbReference type="Pfam" id="PF07568"/>
    </source>
</evidence>
<evidence type="ECO:0000256" key="6">
    <source>
        <dbReference type="SAM" id="Phobius"/>
    </source>
</evidence>
<organism evidence="8 9">
    <name type="scientific">Cyclobacterium plantarum</name>
    <dbReference type="NCBI Taxonomy" id="2716263"/>
    <lineage>
        <taxon>Bacteria</taxon>
        <taxon>Pseudomonadati</taxon>
        <taxon>Bacteroidota</taxon>
        <taxon>Cytophagia</taxon>
        <taxon>Cytophagales</taxon>
        <taxon>Cyclobacteriaceae</taxon>
        <taxon>Cyclobacterium</taxon>
    </lineage>
</organism>
<proteinExistence type="inferred from homology"/>
<dbReference type="Pfam" id="PF07568">
    <property type="entry name" value="HisKA_2"/>
    <property type="match status" value="1"/>
</dbReference>
<dbReference type="Proteomes" id="UP000649799">
    <property type="component" value="Unassembled WGS sequence"/>
</dbReference>
<dbReference type="RefSeq" id="WP_166149911.1">
    <property type="nucleotide sequence ID" value="NZ_JAANYN010000009.1"/>
</dbReference>
<dbReference type="SUPFAM" id="SSF55874">
    <property type="entry name" value="ATPase domain of HSP90 chaperone/DNA topoisomerase II/histidine kinase"/>
    <property type="match status" value="1"/>
</dbReference>
<sequence>MKTPFSKHPLSRYLLLALVLVISSAWQQKKDRSQLDSLLQKVDLLIDTYALDSATIVLDQALDRALHLVDSSSIRRIYGDMGYVQNLIGEYEASISNYKSAYAYAEGLRDSSLMVAFSRSIGLNFQRIGLHAVALDHYLKSLELTKNDPDKELLADLYNSIGVLYQQNNEPEASMDYLRQSLALYSNIGDQAGVAYAYHNMAINFQQKNELDSCIHYNAMALDQKKMLGDLRDISSTLNNMGEIFLDRSLLDSAYAYLQEAYSIHRQLNEPESMAISYNNFADYWVKKGDYSLSGKYLDSAAHIIQEIQTKELAIKNTALKVQLYEKTNRFDQALYTYKIWDSLKTDLFMEEKIQVQELGNLYLLREKEFEKEQVAQQANLFEIKSAQFQTTSILLGVVGILLTLFSVITYRNLNTQKQLSEKISHQNSVIKAQQVEIRHRTSNSLARIQTVINAIRRKATDSGTKSELVQAGRILQTAASLERYLYDVEDEFEVPLAEYLSGLLDHHREIFQLENNGTQITLNCPASVILPVNQILSLAIILDEWLRNSTKYAFSKTEKPLILIQIQEENGTLGLHYHDNGSGLTANHRPGTGTGLIEKFALDLNAILTTENDGGIHHSIRFNIQSKKTKTHL</sequence>
<gene>
    <name evidence="8" type="ORF">G9Q97_19460</name>
</gene>
<dbReference type="PANTHER" id="PTHR46630:SF1">
    <property type="entry name" value="TETRATRICOPEPTIDE REPEAT PROTEIN 29"/>
    <property type="match status" value="1"/>
</dbReference>
<name>A0ABX0HCE1_9BACT</name>
<evidence type="ECO:0000256" key="1">
    <source>
        <dbReference type="ARBA" id="ARBA00004496"/>
    </source>
</evidence>
<comment type="subcellular location">
    <subcellularLocation>
        <location evidence="1">Cytoplasm</location>
    </subcellularLocation>
</comment>
<dbReference type="Gene3D" id="1.25.40.10">
    <property type="entry name" value="Tetratricopeptide repeat domain"/>
    <property type="match status" value="2"/>
</dbReference>
<evidence type="ECO:0000313" key="8">
    <source>
        <dbReference type="EMBL" id="NHE58990.1"/>
    </source>
</evidence>
<comment type="caution">
    <text evidence="8">The sequence shown here is derived from an EMBL/GenBank/DDBJ whole genome shotgun (WGS) entry which is preliminary data.</text>
</comment>
<keyword evidence="6" id="KW-0812">Transmembrane</keyword>
<reference evidence="8 9" key="1">
    <citation type="submission" date="2020-03" db="EMBL/GenBank/DDBJ databases">
        <title>Cyclobacterium plantarum sp. nov., a marine bacterium isolated from a coastal-marine wetland.</title>
        <authorList>
            <person name="Sanchez-Porro C."/>
            <person name="Ventosa A."/>
            <person name="Amoozegar M."/>
        </authorList>
    </citation>
    <scope>NUCLEOTIDE SEQUENCE [LARGE SCALE GENOMIC DNA]</scope>
    <source>
        <strain evidence="8 9">GBPx2</strain>
    </source>
</reference>
<dbReference type="InterPro" id="IPR036890">
    <property type="entry name" value="HATPase_C_sf"/>
</dbReference>
<evidence type="ECO:0000256" key="3">
    <source>
        <dbReference type="ARBA" id="ARBA00022737"/>
    </source>
</evidence>
<keyword evidence="3" id="KW-0677">Repeat</keyword>
<evidence type="ECO:0000256" key="4">
    <source>
        <dbReference type="ARBA" id="ARBA00022803"/>
    </source>
</evidence>
<dbReference type="InterPro" id="IPR011990">
    <property type="entry name" value="TPR-like_helical_dom_sf"/>
</dbReference>
<dbReference type="Gene3D" id="3.30.565.10">
    <property type="entry name" value="Histidine kinase-like ATPase, C-terminal domain"/>
    <property type="match status" value="1"/>
</dbReference>
<dbReference type="InterPro" id="IPR019734">
    <property type="entry name" value="TPR_rpt"/>
</dbReference>
<accession>A0ABX0HCE1</accession>
<dbReference type="SMART" id="SM00028">
    <property type="entry name" value="TPR"/>
    <property type="match status" value="6"/>
</dbReference>
<dbReference type="InterPro" id="IPR011495">
    <property type="entry name" value="Sig_transdc_His_kin_sub2_dim/P"/>
</dbReference>
<dbReference type="SUPFAM" id="SSF48452">
    <property type="entry name" value="TPR-like"/>
    <property type="match status" value="2"/>
</dbReference>
<keyword evidence="2" id="KW-0963">Cytoplasm</keyword>
<dbReference type="InterPro" id="IPR051476">
    <property type="entry name" value="Bac_ResReg_Asp_Phosphatase"/>
</dbReference>
<dbReference type="Pfam" id="PF13424">
    <property type="entry name" value="TPR_12"/>
    <property type="match status" value="1"/>
</dbReference>
<keyword evidence="9" id="KW-1185">Reference proteome</keyword>
<feature type="domain" description="Signal transduction histidine kinase subgroup 2 dimerisation and phosphoacceptor" evidence="7">
    <location>
        <begin position="437"/>
        <end position="509"/>
    </location>
</feature>
<keyword evidence="6" id="KW-0472">Membrane</keyword>
<keyword evidence="6" id="KW-1133">Transmembrane helix</keyword>
<evidence type="ECO:0000256" key="2">
    <source>
        <dbReference type="ARBA" id="ARBA00022490"/>
    </source>
</evidence>
<evidence type="ECO:0000313" key="9">
    <source>
        <dbReference type="Proteomes" id="UP000649799"/>
    </source>
</evidence>
<protein>
    <submittedName>
        <fullName evidence="8">Tetratricopeptide repeat protein</fullName>
    </submittedName>
</protein>
<keyword evidence="4" id="KW-0802">TPR repeat</keyword>
<feature type="transmembrane region" description="Helical" evidence="6">
    <location>
        <begin position="394"/>
        <end position="414"/>
    </location>
</feature>
<comment type="similarity">
    <text evidence="5">Belongs to the Rap family.</text>
</comment>
<dbReference type="EMBL" id="JAANYN010000009">
    <property type="protein sequence ID" value="NHE58990.1"/>
    <property type="molecule type" value="Genomic_DNA"/>
</dbReference>
<dbReference type="PANTHER" id="PTHR46630">
    <property type="entry name" value="TETRATRICOPEPTIDE REPEAT PROTEIN 29"/>
    <property type="match status" value="1"/>
</dbReference>
<evidence type="ECO:0000256" key="5">
    <source>
        <dbReference type="ARBA" id="ARBA00038253"/>
    </source>
</evidence>